<dbReference type="GeneID" id="68096202"/>
<dbReference type="RefSeq" id="XP_044555877.1">
    <property type="nucleotide sequence ID" value="XM_044693309.1"/>
</dbReference>
<protein>
    <submittedName>
        <fullName evidence="2">Uncharacterized protein</fullName>
    </submittedName>
</protein>
<keyword evidence="1" id="KW-0472">Membrane</keyword>
<keyword evidence="1" id="KW-0812">Transmembrane</keyword>
<reference evidence="2 3" key="1">
    <citation type="journal article" date="2018" name="BMC Genomics">
        <title>The genome of Naegleria lovaniensis, the basis for a comparative approach to unravel pathogenicity factors of the human pathogenic amoeba N. fowleri.</title>
        <authorList>
            <person name="Liechti N."/>
            <person name="Schurch N."/>
            <person name="Bruggmann R."/>
            <person name="Wittwer M."/>
        </authorList>
    </citation>
    <scope>NUCLEOTIDE SEQUENCE [LARGE SCALE GENOMIC DNA]</scope>
    <source>
        <strain evidence="2 3">ATCC 30569</strain>
    </source>
</reference>
<proteinExistence type="predicted"/>
<keyword evidence="3" id="KW-1185">Reference proteome</keyword>
<dbReference type="AlphaFoldDB" id="A0AA88KQ84"/>
<dbReference type="Proteomes" id="UP000816034">
    <property type="component" value="Unassembled WGS sequence"/>
</dbReference>
<keyword evidence="1" id="KW-1133">Transmembrane helix</keyword>
<feature type="transmembrane region" description="Helical" evidence="1">
    <location>
        <begin position="20"/>
        <end position="38"/>
    </location>
</feature>
<evidence type="ECO:0000313" key="2">
    <source>
        <dbReference type="EMBL" id="KAG2393983.1"/>
    </source>
</evidence>
<sequence>MSANHERPFLKYSPFFRLRYVQHSIVSITLLLLVITLITTTLPIGTTLGLDTTITTTDHNDQLPLFPQSTHHSSSLRQTNEMKERIAQIQREEHIKYLIEKYPKSQLANRDYTTLLPSENTLNSWINVFSLFSDSLQNFKKPLIHQLLENYNIHEEDLENPGTYKYNPSIPVSVQNMLDLFLYGKMNSERLNEQLQQTPLNSQIALNEEFSSLDQTLFQHEEKLRNDLHHLGASEETIHTLLDQVHSIMSSRAILLSNSSAPANNCDKRSVYVGYDSTIYICNGTIVSKQVYENITSDPTNNITTTCYTNTTASYACICPLDKVGVDCKSTRKFQCVATMLTPILNCTKSTIQYGGLSLDGDFPCLIVNSTDSLAFSFRMKCQFIEKPDFLTTNANLTDSMNVTIISTNQTTTIGEIRKNFQYFFKSTSLLNDSMITSDEKNPSFVLYTPISKNFTIKFFNFNRLSDSRGMVKKILDRGEYYVGNETIHFPLFQPSTLPSEFFAGQRLYGEVGYLPNEVDGLQAMKFIKIFIDFEDRKVPEYVNYTSLIIGLVVPFGSIIVISILVTIIGVCYYKKMKEKSFLKVE</sequence>
<dbReference type="EMBL" id="PYSW02000001">
    <property type="protein sequence ID" value="KAG2393983.1"/>
    <property type="molecule type" value="Genomic_DNA"/>
</dbReference>
<gene>
    <name evidence="2" type="ORF">C9374_003747</name>
</gene>
<comment type="caution">
    <text evidence="2">The sequence shown here is derived from an EMBL/GenBank/DDBJ whole genome shotgun (WGS) entry which is preliminary data.</text>
</comment>
<accession>A0AA88KQ84</accession>
<feature type="transmembrane region" description="Helical" evidence="1">
    <location>
        <begin position="548"/>
        <end position="574"/>
    </location>
</feature>
<organism evidence="2 3">
    <name type="scientific">Naegleria lovaniensis</name>
    <name type="common">Amoeba</name>
    <dbReference type="NCBI Taxonomy" id="51637"/>
    <lineage>
        <taxon>Eukaryota</taxon>
        <taxon>Discoba</taxon>
        <taxon>Heterolobosea</taxon>
        <taxon>Tetramitia</taxon>
        <taxon>Eutetramitia</taxon>
        <taxon>Vahlkampfiidae</taxon>
        <taxon>Naegleria</taxon>
    </lineage>
</organism>
<name>A0AA88KQ84_NAELO</name>
<evidence type="ECO:0000313" key="3">
    <source>
        <dbReference type="Proteomes" id="UP000816034"/>
    </source>
</evidence>
<evidence type="ECO:0000256" key="1">
    <source>
        <dbReference type="SAM" id="Phobius"/>
    </source>
</evidence>